<accession>A0A564SAJ3</accession>
<gene>
    <name evidence="1" type="ORF">SSSS39_00448</name>
</gene>
<evidence type="ECO:0000313" key="2">
    <source>
        <dbReference type="Proteomes" id="UP000380217"/>
    </source>
</evidence>
<dbReference type="Proteomes" id="UP000380217">
    <property type="component" value="Unassembled WGS sequence"/>
</dbReference>
<protein>
    <submittedName>
        <fullName evidence="1">Uncharacterized protein</fullName>
    </submittedName>
</protein>
<proteinExistence type="predicted"/>
<dbReference type="EMBL" id="CABHNJ010000002">
    <property type="protein sequence ID" value="VUW91590.1"/>
    <property type="molecule type" value="Genomic_DNA"/>
</dbReference>
<sequence>MLLCVGGATVANQKISDDETTESVSTITAESDIVAETHEVVTSAATATTDTTANTAATVAGDCAAVTNGATDTPANGATTTDTMLTVAEKPKSGVTEKEKQHRSLWTTSSKLMAGTTMSKKTVHIKRILLFLLMPSCFT</sequence>
<dbReference type="AlphaFoldDB" id="A0A564SAJ3"/>
<reference evidence="1 2" key="1">
    <citation type="submission" date="2019-07" db="EMBL/GenBank/DDBJ databases">
        <authorList>
            <person name="Hibberd C M."/>
            <person name="Gehrig L. J."/>
            <person name="Chang H.-W."/>
            <person name="Venkatesh S."/>
        </authorList>
    </citation>
    <scope>NUCLEOTIDE SEQUENCE [LARGE SCALE GENOMIC DNA]</scope>
    <source>
        <strain evidence="1">Streptococcus_salivarius_SS_Bg39</strain>
    </source>
</reference>
<evidence type="ECO:0000313" key="1">
    <source>
        <dbReference type="EMBL" id="VUW91590.1"/>
    </source>
</evidence>
<name>A0A564SAJ3_STRVE</name>
<organism evidence="1 2">
    <name type="scientific">Streptococcus vestibularis</name>
    <dbReference type="NCBI Taxonomy" id="1343"/>
    <lineage>
        <taxon>Bacteria</taxon>
        <taxon>Bacillati</taxon>
        <taxon>Bacillota</taxon>
        <taxon>Bacilli</taxon>
        <taxon>Lactobacillales</taxon>
        <taxon>Streptococcaceae</taxon>
        <taxon>Streptococcus</taxon>
    </lineage>
</organism>